<evidence type="ECO:0000256" key="10">
    <source>
        <dbReference type="SAM" id="Phobius"/>
    </source>
</evidence>
<feature type="transmembrane region" description="Helical" evidence="10">
    <location>
        <begin position="862"/>
        <end position="882"/>
    </location>
</feature>
<evidence type="ECO:0000313" key="13">
    <source>
        <dbReference type="Proteomes" id="UP000515819"/>
    </source>
</evidence>
<dbReference type="GO" id="GO:0098796">
    <property type="term" value="C:membrane protein complex"/>
    <property type="evidence" value="ECO:0007669"/>
    <property type="project" value="UniProtKB-ARBA"/>
</dbReference>
<keyword evidence="7 10" id="KW-1133">Transmembrane helix</keyword>
<evidence type="ECO:0000256" key="1">
    <source>
        <dbReference type="ARBA" id="ARBA00004429"/>
    </source>
</evidence>
<dbReference type="PANTHER" id="PTHR42798">
    <property type="entry name" value="LIPOPROTEIN-RELEASING SYSTEM ATP-BINDING PROTEIN LOLD"/>
    <property type="match status" value="1"/>
</dbReference>
<dbReference type="GO" id="GO:0005524">
    <property type="term" value="F:ATP binding"/>
    <property type="evidence" value="ECO:0007669"/>
    <property type="project" value="UniProtKB-KW"/>
</dbReference>
<dbReference type="PANTHER" id="PTHR42798:SF6">
    <property type="entry name" value="CELL DIVISION ATP-BINDING PROTEIN FTSE"/>
    <property type="match status" value="1"/>
</dbReference>
<dbReference type="FunFam" id="3.40.50.300:FF:000032">
    <property type="entry name" value="Export ABC transporter ATP-binding protein"/>
    <property type="match status" value="1"/>
</dbReference>
<dbReference type="SUPFAM" id="SSF52540">
    <property type="entry name" value="P-loop containing nucleoside triphosphate hydrolases"/>
    <property type="match status" value="1"/>
</dbReference>
<keyword evidence="13" id="KW-1185">Reference proteome</keyword>
<proteinExistence type="inferred from homology"/>
<dbReference type="GO" id="GO:0005886">
    <property type="term" value="C:plasma membrane"/>
    <property type="evidence" value="ECO:0007669"/>
    <property type="project" value="UniProtKB-SubCell"/>
</dbReference>
<dbReference type="Gene3D" id="3.40.50.300">
    <property type="entry name" value="P-loop containing nucleotide triphosphate hydrolases"/>
    <property type="match status" value="1"/>
</dbReference>
<dbReference type="CDD" id="cd03255">
    <property type="entry name" value="ABC_MJ0796_LolCDE_FtsE"/>
    <property type="match status" value="1"/>
</dbReference>
<dbReference type="InterPro" id="IPR003593">
    <property type="entry name" value="AAA+_ATPase"/>
</dbReference>
<evidence type="ECO:0000256" key="2">
    <source>
        <dbReference type="ARBA" id="ARBA00022448"/>
    </source>
</evidence>
<dbReference type="SMART" id="SM00382">
    <property type="entry name" value="AAA"/>
    <property type="match status" value="1"/>
</dbReference>
<dbReference type="PROSITE" id="PS00211">
    <property type="entry name" value="ABC_TRANSPORTER_1"/>
    <property type="match status" value="1"/>
</dbReference>
<name>A0A7G9FM74_9FIRM</name>
<dbReference type="InterPro" id="IPR027417">
    <property type="entry name" value="P-loop_NTPase"/>
</dbReference>
<dbReference type="PROSITE" id="PS50893">
    <property type="entry name" value="ABC_TRANSPORTER_2"/>
    <property type="match status" value="1"/>
</dbReference>
<dbReference type="InterPro" id="IPR003439">
    <property type="entry name" value="ABC_transporter-like_ATP-bd"/>
</dbReference>
<comment type="subcellular location">
    <subcellularLocation>
        <location evidence="1">Cell inner membrane</location>
        <topology evidence="1">Multi-pass membrane protein</topology>
    </subcellularLocation>
</comment>
<keyword evidence="2" id="KW-0813">Transport</keyword>
<feature type="transmembrane region" description="Helical" evidence="10">
    <location>
        <begin position="269"/>
        <end position="288"/>
    </location>
</feature>
<dbReference type="RefSeq" id="WP_118374603.1">
    <property type="nucleotide sequence ID" value="NZ_CP060632.1"/>
</dbReference>
<dbReference type="Proteomes" id="UP000515819">
    <property type="component" value="Chromosome"/>
</dbReference>
<evidence type="ECO:0000256" key="5">
    <source>
        <dbReference type="ARBA" id="ARBA00022741"/>
    </source>
</evidence>
<evidence type="ECO:0000259" key="11">
    <source>
        <dbReference type="PROSITE" id="PS50893"/>
    </source>
</evidence>
<evidence type="ECO:0000256" key="7">
    <source>
        <dbReference type="ARBA" id="ARBA00022989"/>
    </source>
</evidence>
<feature type="domain" description="ABC transporter" evidence="11">
    <location>
        <begin position="2"/>
        <end position="240"/>
    </location>
</feature>
<dbReference type="Pfam" id="PF02687">
    <property type="entry name" value="FtsX"/>
    <property type="match status" value="1"/>
</dbReference>
<dbReference type="KEGG" id="wcp:H9Q76_13260"/>
<evidence type="ECO:0000256" key="4">
    <source>
        <dbReference type="ARBA" id="ARBA00022692"/>
    </source>
</evidence>
<dbReference type="AlphaFoldDB" id="A0A7G9FM74"/>
<evidence type="ECO:0000256" key="6">
    <source>
        <dbReference type="ARBA" id="ARBA00022840"/>
    </source>
</evidence>
<evidence type="ECO:0000256" key="3">
    <source>
        <dbReference type="ARBA" id="ARBA00022475"/>
    </source>
</evidence>
<feature type="transmembrane region" description="Helical" evidence="10">
    <location>
        <begin position="766"/>
        <end position="795"/>
    </location>
</feature>
<evidence type="ECO:0000256" key="8">
    <source>
        <dbReference type="ARBA" id="ARBA00023136"/>
    </source>
</evidence>
<feature type="transmembrane region" description="Helical" evidence="10">
    <location>
        <begin position="816"/>
        <end position="842"/>
    </location>
</feature>
<dbReference type="InterPro" id="IPR017911">
    <property type="entry name" value="MacB-like_ATP-bd"/>
</dbReference>
<keyword evidence="5" id="KW-0547">Nucleotide-binding</keyword>
<keyword evidence="3" id="KW-1003">Cell membrane</keyword>
<dbReference type="Pfam" id="PF00005">
    <property type="entry name" value="ABC_tran"/>
    <property type="match status" value="1"/>
</dbReference>
<dbReference type="InterPro" id="IPR017871">
    <property type="entry name" value="ABC_transporter-like_CS"/>
</dbReference>
<comment type="similarity">
    <text evidence="9">Belongs to the ABC transporter superfamily. Macrolide exporter (TC 3.A.1.122) family.</text>
</comment>
<protein>
    <submittedName>
        <fullName evidence="12">ABC transporter ATP-binding protein/permease</fullName>
    </submittedName>
</protein>
<dbReference type="EMBL" id="CP060632">
    <property type="protein sequence ID" value="QNL99655.1"/>
    <property type="molecule type" value="Genomic_DNA"/>
</dbReference>
<organism evidence="12 13">
    <name type="scientific">Wujia chipingensis</name>
    <dbReference type="NCBI Taxonomy" id="2763670"/>
    <lineage>
        <taxon>Bacteria</taxon>
        <taxon>Bacillati</taxon>
        <taxon>Bacillota</taxon>
        <taxon>Clostridia</taxon>
        <taxon>Lachnospirales</taxon>
        <taxon>Lachnospiraceae</taxon>
        <taxon>Wujia</taxon>
    </lineage>
</organism>
<dbReference type="GO" id="GO:0016887">
    <property type="term" value="F:ATP hydrolysis activity"/>
    <property type="evidence" value="ECO:0007669"/>
    <property type="project" value="InterPro"/>
</dbReference>
<keyword evidence="4 10" id="KW-0812">Transmembrane</keyword>
<dbReference type="GO" id="GO:0022857">
    <property type="term" value="F:transmembrane transporter activity"/>
    <property type="evidence" value="ECO:0007669"/>
    <property type="project" value="UniProtKB-ARBA"/>
</dbReference>
<keyword evidence="6 12" id="KW-0067">ATP-binding</keyword>
<dbReference type="InterPro" id="IPR003838">
    <property type="entry name" value="ABC3_permease_C"/>
</dbReference>
<accession>A0A7G9FM74</accession>
<reference evidence="12 13" key="1">
    <citation type="submission" date="2020-08" db="EMBL/GenBank/DDBJ databases">
        <authorList>
            <person name="Liu C."/>
            <person name="Sun Q."/>
        </authorList>
    </citation>
    <scope>NUCLEOTIDE SEQUENCE [LARGE SCALE GENOMIC DNA]</scope>
    <source>
        <strain evidence="12 13">NSJ-4</strain>
    </source>
</reference>
<keyword evidence="8 10" id="KW-0472">Membrane</keyword>
<evidence type="ECO:0000313" key="12">
    <source>
        <dbReference type="EMBL" id="QNL99655.1"/>
    </source>
</evidence>
<evidence type="ECO:0000256" key="9">
    <source>
        <dbReference type="ARBA" id="ARBA00038388"/>
    </source>
</evidence>
<sequence>MLQLKNIVKDYGEGDSKVQALKGVSINFRANEFVSILGHSGCGKTTLLNIVGGLDQYTDGDLIIKGKTTKKYKDKDWDTYRNHSVGFVFQSYNLIMHQTVLQNVELALTLSGVSKSERRRRAKEVLEKVGLGSQIHKKPNQMSGGQMQRVAIARALINDPEILLADEPTGALDTETSVQIMDLLKEIAKDRLVIMVTHNPELAEQYSTRIVKLLDGEITDDSMPYSDEEAAKETYEELSKKDLKHKRMSYFTALNLSFNNLLTKKGRTLLTAFAGSIGIIGIALILSLSDGFRNYIKSVEEDTLSTYPLEITDESIDMSAMMGIMLGTEMKSEEEHDMDKVYSNNFVGNYMKNMLGEVKVNDMVSFKDYIEEGDGQKMKDYTSDIMYTYGITINAYKSDVEKEVYQVNPSTVFDSIGFGSMSEMDNLGMTGTQSTTNVWSEMISNQELLENQYDVVAGRWPENYDEVVMVVTKDNEISDYELYSLGIRDVSEMQEMMRAALKGETKTYPNTSYTYDDLLSLTYKVIPSSDFYEYDDSEKCYVDKSDDADYLKDKIKNGLDIKVVGIVRPNEDATVHSITTTIGYTHALVEKLMDLSRDSEVGKAQLDDPDKNVFTGYEFGADLNEEAQKEAEQQAQDAMSEMGIADMTEDQLYEYMASLPADQLKQFMQTMTEQTQSVSNSMSLSDLKSAENATYDDNLVTLGIAYENDPKVIRIYPIDFESKEKIIDVIEEYNDMVKANGEEEKEISYTDMVGTMMSSISTIINAISYVLMAFVAISLVVSSIMIGIITYISVLERTKEIGVLRSIGASKKDISRVFNAETIIIGFVAGLIGIGVTVLLNIPINAVIHHFAGLTGVAKLPVTGGALLVAISVVLTMIGGLIPSRVASKKDPVEALRSE</sequence>
<gene>
    <name evidence="12" type="ORF">H9Q76_13260</name>
</gene>